<dbReference type="RefSeq" id="WP_111538571.1">
    <property type="nucleotide sequence ID" value="NZ_QKZL01000022.1"/>
</dbReference>
<comment type="caution">
    <text evidence="7">The sequence shown here is derived from an EMBL/GenBank/DDBJ whole genome shotgun (WGS) entry which is preliminary data.</text>
</comment>
<evidence type="ECO:0000313" key="8">
    <source>
        <dbReference type="Proteomes" id="UP000248916"/>
    </source>
</evidence>
<protein>
    <submittedName>
        <fullName evidence="7">Sulfur-oxidizing protein SoxX</fullName>
    </submittedName>
</protein>
<evidence type="ECO:0000313" key="7">
    <source>
        <dbReference type="EMBL" id="PZX12817.1"/>
    </source>
</evidence>
<sequence>MTHLTRLLAGVALSLSTTAHAADAPAPSDVTYDEYGAVDASLTGEPGDPAEGAKILADRSLGNCVTCHQVSDLADVPFQGEVGPALDGVADRWTEADLRGIVANAKQTFPGTIMPAFYKSDGYIRPGDAFTGAAAEGPLDPLLSAQQIEDVVAYLMTLKES</sequence>
<dbReference type="PROSITE" id="PS51007">
    <property type="entry name" value="CYTC"/>
    <property type="match status" value="1"/>
</dbReference>
<feature type="chain" id="PRO_5015985804" evidence="5">
    <location>
        <begin position="22"/>
        <end position="161"/>
    </location>
</feature>
<dbReference type="OrthoDB" id="9793634at2"/>
<dbReference type="Proteomes" id="UP000248916">
    <property type="component" value="Unassembled WGS sequence"/>
</dbReference>
<dbReference type="Gene3D" id="1.10.760.10">
    <property type="entry name" value="Cytochrome c-like domain"/>
    <property type="match status" value="1"/>
</dbReference>
<dbReference type="EMBL" id="QKZL01000022">
    <property type="protein sequence ID" value="PZX12817.1"/>
    <property type="molecule type" value="Genomic_DNA"/>
</dbReference>
<dbReference type="AlphaFoldDB" id="A0A2W7N386"/>
<evidence type="ECO:0000256" key="5">
    <source>
        <dbReference type="SAM" id="SignalP"/>
    </source>
</evidence>
<proteinExistence type="predicted"/>
<feature type="signal peptide" evidence="5">
    <location>
        <begin position="1"/>
        <end position="21"/>
    </location>
</feature>
<evidence type="ECO:0000256" key="4">
    <source>
        <dbReference type="PROSITE-ProRule" id="PRU00433"/>
    </source>
</evidence>
<organism evidence="7 8">
    <name type="scientific">Palleronia aestuarii</name>
    <dbReference type="NCBI Taxonomy" id="568105"/>
    <lineage>
        <taxon>Bacteria</taxon>
        <taxon>Pseudomonadati</taxon>
        <taxon>Pseudomonadota</taxon>
        <taxon>Alphaproteobacteria</taxon>
        <taxon>Rhodobacterales</taxon>
        <taxon>Roseobacteraceae</taxon>
        <taxon>Palleronia</taxon>
    </lineage>
</organism>
<dbReference type="NCBIfam" id="TIGR04485">
    <property type="entry name" value="thiosulf_SoxX"/>
    <property type="match status" value="1"/>
</dbReference>
<keyword evidence="8" id="KW-1185">Reference proteome</keyword>
<dbReference type="InterPro" id="IPR009056">
    <property type="entry name" value="Cyt_c-like_dom"/>
</dbReference>
<name>A0A2W7N386_9RHOB</name>
<evidence type="ECO:0000259" key="6">
    <source>
        <dbReference type="PROSITE" id="PS51007"/>
    </source>
</evidence>
<reference evidence="7 8" key="1">
    <citation type="submission" date="2018-06" db="EMBL/GenBank/DDBJ databases">
        <title>Genomic Encyclopedia of Archaeal and Bacterial Type Strains, Phase II (KMG-II): from individual species to whole genera.</title>
        <authorList>
            <person name="Goeker M."/>
        </authorList>
    </citation>
    <scope>NUCLEOTIDE SEQUENCE [LARGE SCALE GENOMIC DNA]</scope>
    <source>
        <strain evidence="7 8">DSM 22009</strain>
    </source>
</reference>
<dbReference type="GO" id="GO:0046872">
    <property type="term" value="F:metal ion binding"/>
    <property type="evidence" value="ECO:0007669"/>
    <property type="project" value="UniProtKB-KW"/>
</dbReference>
<evidence type="ECO:0000256" key="3">
    <source>
        <dbReference type="ARBA" id="ARBA00023004"/>
    </source>
</evidence>
<dbReference type="Pfam" id="PF00034">
    <property type="entry name" value="Cytochrom_C"/>
    <property type="match status" value="1"/>
</dbReference>
<gene>
    <name evidence="7" type="ORF">LX81_03524</name>
</gene>
<keyword evidence="3 4" id="KW-0408">Iron</keyword>
<dbReference type="InterPro" id="IPR036909">
    <property type="entry name" value="Cyt_c-like_dom_sf"/>
</dbReference>
<dbReference type="SUPFAM" id="SSF46626">
    <property type="entry name" value="Cytochrome c"/>
    <property type="match status" value="1"/>
</dbReference>
<evidence type="ECO:0000256" key="1">
    <source>
        <dbReference type="ARBA" id="ARBA00022617"/>
    </source>
</evidence>
<accession>A0A2W7N386</accession>
<feature type="domain" description="Cytochrome c" evidence="6">
    <location>
        <begin position="47"/>
        <end position="159"/>
    </location>
</feature>
<dbReference type="GO" id="GO:0020037">
    <property type="term" value="F:heme binding"/>
    <property type="evidence" value="ECO:0007669"/>
    <property type="project" value="InterPro"/>
</dbReference>
<keyword evidence="1 4" id="KW-0349">Heme</keyword>
<evidence type="ECO:0000256" key="2">
    <source>
        <dbReference type="ARBA" id="ARBA00022723"/>
    </source>
</evidence>
<dbReference type="GO" id="GO:0009055">
    <property type="term" value="F:electron transfer activity"/>
    <property type="evidence" value="ECO:0007669"/>
    <property type="project" value="InterPro"/>
</dbReference>
<dbReference type="InterPro" id="IPR030999">
    <property type="entry name" value="Thiosulf_SoxX"/>
</dbReference>
<keyword evidence="2 4" id="KW-0479">Metal-binding</keyword>
<keyword evidence="5" id="KW-0732">Signal</keyword>